<dbReference type="Proteomes" id="UP000029533">
    <property type="component" value="Unassembled WGS sequence"/>
</dbReference>
<comment type="caution">
    <text evidence="1">The sequence shown here is derived from an EMBL/GenBank/DDBJ whole genome shotgun (WGS) entry which is preliminary data.</text>
</comment>
<sequence length="119" mass="13520">MNKYITALLVVLATTGVEAQNYQSVLKLVLGDVNVEDFYRLKEFKGSEKDILSIIETFRLIKEEKETEPVKKLAALITDSAKVNSAELFSLLHEYKKQQYFLPIPSIRTGIKIRAPSET</sequence>
<dbReference type="EMBL" id="JRNJ01000021">
    <property type="protein sequence ID" value="KGF30080.1"/>
    <property type="molecule type" value="Genomic_DNA"/>
</dbReference>
<dbReference type="RefSeq" id="WP_036868411.1">
    <property type="nucleotide sequence ID" value="NZ_JRNJ01000021.1"/>
</dbReference>
<proteinExistence type="predicted"/>
<organism evidence="1 2">
    <name type="scientific">Prevotella histicola JCM 15637 = DNF00424</name>
    <dbReference type="NCBI Taxonomy" id="1236504"/>
    <lineage>
        <taxon>Bacteria</taxon>
        <taxon>Pseudomonadati</taxon>
        <taxon>Bacteroidota</taxon>
        <taxon>Bacteroidia</taxon>
        <taxon>Bacteroidales</taxon>
        <taxon>Prevotellaceae</taxon>
        <taxon>Prevotella</taxon>
    </lineage>
</organism>
<evidence type="ECO:0000313" key="2">
    <source>
        <dbReference type="Proteomes" id="UP000029533"/>
    </source>
</evidence>
<evidence type="ECO:0000313" key="1">
    <source>
        <dbReference type="EMBL" id="KGF30080.1"/>
    </source>
</evidence>
<reference evidence="1 2" key="1">
    <citation type="submission" date="2014-07" db="EMBL/GenBank/DDBJ databases">
        <authorList>
            <person name="McCorrison J."/>
            <person name="Sanka R."/>
            <person name="Torralba M."/>
            <person name="Gillis M."/>
            <person name="Haft D.H."/>
            <person name="Methe B."/>
            <person name="Sutton G."/>
            <person name="Nelson K.E."/>
        </authorList>
    </citation>
    <scope>NUCLEOTIDE SEQUENCE [LARGE SCALE GENOMIC DNA]</scope>
    <source>
        <strain evidence="1 2">DNF00424</strain>
    </source>
</reference>
<gene>
    <name evidence="1" type="ORF">HMPREF2132_01620</name>
</gene>
<name>A0AAW3FIM9_9BACT</name>
<accession>A0AAW3FIM9</accession>
<protein>
    <submittedName>
        <fullName evidence="1">Uncharacterized protein</fullName>
    </submittedName>
</protein>
<dbReference type="AlphaFoldDB" id="A0AAW3FIM9"/>